<dbReference type="GO" id="GO:0016491">
    <property type="term" value="F:oxidoreductase activity"/>
    <property type="evidence" value="ECO:0007669"/>
    <property type="project" value="UniProtKB-KW"/>
</dbReference>
<evidence type="ECO:0000256" key="1">
    <source>
        <dbReference type="ARBA" id="ARBA00023002"/>
    </source>
</evidence>
<organism evidence="3 4">
    <name type="scientific">Shimia aestuarii</name>
    <dbReference type="NCBI Taxonomy" id="254406"/>
    <lineage>
        <taxon>Bacteria</taxon>
        <taxon>Pseudomonadati</taxon>
        <taxon>Pseudomonadota</taxon>
        <taxon>Alphaproteobacteria</taxon>
        <taxon>Rhodobacterales</taxon>
        <taxon>Roseobacteraceae</taxon>
    </lineage>
</organism>
<keyword evidence="1" id="KW-0560">Oxidoreductase</keyword>
<gene>
    <name evidence="3" type="ORF">SAMN04488042_101959</name>
</gene>
<protein>
    <submittedName>
        <fullName evidence="3">Glycine/D-amino acid oxidase</fullName>
    </submittedName>
</protein>
<dbReference type="SUPFAM" id="SSF51905">
    <property type="entry name" value="FAD/NAD(P)-binding domain"/>
    <property type="match status" value="1"/>
</dbReference>
<evidence type="ECO:0000313" key="3">
    <source>
        <dbReference type="EMBL" id="SFL64029.1"/>
    </source>
</evidence>
<evidence type="ECO:0000259" key="2">
    <source>
        <dbReference type="Pfam" id="PF01266"/>
    </source>
</evidence>
<dbReference type="EMBL" id="FOTQ01000001">
    <property type="protein sequence ID" value="SFL64029.1"/>
    <property type="molecule type" value="Genomic_DNA"/>
</dbReference>
<dbReference type="SUPFAM" id="SSF54373">
    <property type="entry name" value="FAD-linked reductases, C-terminal domain"/>
    <property type="match status" value="1"/>
</dbReference>
<dbReference type="RefSeq" id="WP_093091359.1">
    <property type="nucleotide sequence ID" value="NZ_FOTQ01000001.1"/>
</dbReference>
<accession>A0A1I4JBT1</accession>
<evidence type="ECO:0000313" key="4">
    <source>
        <dbReference type="Proteomes" id="UP000199144"/>
    </source>
</evidence>
<dbReference type="AlphaFoldDB" id="A0A1I4JBT1"/>
<dbReference type="OrthoDB" id="6949587at2"/>
<feature type="domain" description="FAD dependent oxidoreductase" evidence="2">
    <location>
        <begin position="4"/>
        <end position="346"/>
    </location>
</feature>
<dbReference type="PANTHER" id="PTHR13847:SF289">
    <property type="entry name" value="GLYCINE OXIDASE"/>
    <property type="match status" value="1"/>
</dbReference>
<dbReference type="GO" id="GO:0005737">
    <property type="term" value="C:cytoplasm"/>
    <property type="evidence" value="ECO:0007669"/>
    <property type="project" value="TreeGrafter"/>
</dbReference>
<dbReference type="PANTHER" id="PTHR13847">
    <property type="entry name" value="SARCOSINE DEHYDROGENASE-RELATED"/>
    <property type="match status" value="1"/>
</dbReference>
<dbReference type="InterPro" id="IPR036188">
    <property type="entry name" value="FAD/NAD-bd_sf"/>
</dbReference>
<sequence length="366" mass="38994">MDADFAIVGGGVVGLSVAWGLLKHGQSVIVIDGTERTPRASRGNFGLIWVQGKGTRQPRYAAWSQQSAALWSDFAVELEDSTGRNVALEQRGGLDLHFSEDSLAEWAAKYEALKAALGGDYPYEILDARALRLEEPAIGPRVVGALLHHQDGHANPLRLLRALSEDVQRLGGRIEAGREVSRVTQGDGLFCITCADGPEIRAEKVVLAVGLGAAMLGPQLGFKTPVNPERGQILITEKLPPLIRRPSLIARQVNEGGVQISATNERVGMDDGVTGKGLAQLAAEAVAAYPALARAKLLRSWGALRVMTPDGLPVYQESGVMPGAFLITCHSGITLAAAHARLVGDWLLGRPDAPDLEVFGEARFAI</sequence>
<keyword evidence="4" id="KW-1185">Reference proteome</keyword>
<dbReference type="InterPro" id="IPR006076">
    <property type="entry name" value="FAD-dep_OxRdtase"/>
</dbReference>
<dbReference type="Gene3D" id="3.30.9.10">
    <property type="entry name" value="D-Amino Acid Oxidase, subunit A, domain 2"/>
    <property type="match status" value="1"/>
</dbReference>
<dbReference type="Pfam" id="PF01266">
    <property type="entry name" value="DAO"/>
    <property type="match status" value="1"/>
</dbReference>
<dbReference type="STRING" id="254406.SAMN04488042_101959"/>
<name>A0A1I4JBT1_9RHOB</name>
<proteinExistence type="predicted"/>
<dbReference type="Gene3D" id="3.50.50.60">
    <property type="entry name" value="FAD/NAD(P)-binding domain"/>
    <property type="match status" value="1"/>
</dbReference>
<reference evidence="3 4" key="1">
    <citation type="submission" date="2016-10" db="EMBL/GenBank/DDBJ databases">
        <authorList>
            <person name="de Groot N.N."/>
        </authorList>
    </citation>
    <scope>NUCLEOTIDE SEQUENCE [LARGE SCALE GENOMIC DNA]</scope>
    <source>
        <strain evidence="3 4">DSM 15283</strain>
    </source>
</reference>
<dbReference type="Proteomes" id="UP000199144">
    <property type="component" value="Unassembled WGS sequence"/>
</dbReference>